<evidence type="ECO:0008006" key="6">
    <source>
        <dbReference type="Google" id="ProtNLM"/>
    </source>
</evidence>
<feature type="non-terminal residue" evidence="4">
    <location>
        <position position="1"/>
    </location>
</feature>
<keyword evidence="2" id="KW-0503">Monooxygenase</keyword>
<dbReference type="PRINTS" id="PR00463">
    <property type="entry name" value="EP450I"/>
</dbReference>
<evidence type="ECO:0000256" key="3">
    <source>
        <dbReference type="SAM" id="Phobius"/>
    </source>
</evidence>
<dbReference type="SUPFAM" id="SSF48264">
    <property type="entry name" value="Cytochrome P450"/>
    <property type="match status" value="1"/>
</dbReference>
<keyword evidence="2" id="KW-0560">Oxidoreductase</keyword>
<protein>
    <recommendedName>
        <fullName evidence="6">Cytochrome P450</fullName>
    </recommendedName>
</protein>
<dbReference type="InterPro" id="IPR002401">
    <property type="entry name" value="Cyt_P450_E_grp-I"/>
</dbReference>
<keyword evidence="3" id="KW-0812">Transmembrane</keyword>
<comment type="caution">
    <text evidence="4">The sequence shown here is derived from an EMBL/GenBank/DDBJ whole genome shotgun (WGS) entry which is preliminary data.</text>
</comment>
<evidence type="ECO:0000313" key="5">
    <source>
        <dbReference type="Proteomes" id="UP001432027"/>
    </source>
</evidence>
<dbReference type="PANTHER" id="PTHR24284">
    <property type="entry name" value="CYTOCHROME P450 FAMILY"/>
    <property type="match status" value="1"/>
</dbReference>
<dbReference type="GO" id="GO:0020037">
    <property type="term" value="F:heme binding"/>
    <property type="evidence" value="ECO:0007669"/>
    <property type="project" value="InterPro"/>
</dbReference>
<dbReference type="GO" id="GO:0004497">
    <property type="term" value="F:monooxygenase activity"/>
    <property type="evidence" value="ECO:0007669"/>
    <property type="project" value="UniProtKB-KW"/>
</dbReference>
<evidence type="ECO:0000313" key="4">
    <source>
        <dbReference type="EMBL" id="GMS92942.1"/>
    </source>
</evidence>
<accession>A0AAV5TEK1</accession>
<evidence type="ECO:0000256" key="2">
    <source>
        <dbReference type="ARBA" id="ARBA00023033"/>
    </source>
</evidence>
<dbReference type="PANTHER" id="PTHR24284:SF1">
    <property type="entry name" value="CYTOCHROME P450 FAMILY"/>
    <property type="match status" value="1"/>
</dbReference>
<dbReference type="GO" id="GO:0016705">
    <property type="term" value="F:oxidoreductase activity, acting on paired donors, with incorporation or reduction of molecular oxygen"/>
    <property type="evidence" value="ECO:0007669"/>
    <property type="project" value="InterPro"/>
</dbReference>
<keyword evidence="5" id="KW-1185">Reference proteome</keyword>
<gene>
    <name evidence="4" type="ORF">PENTCL1PPCAC_15117</name>
</gene>
<dbReference type="InterPro" id="IPR001128">
    <property type="entry name" value="Cyt_P450"/>
</dbReference>
<evidence type="ECO:0000256" key="1">
    <source>
        <dbReference type="ARBA" id="ARBA00010617"/>
    </source>
</evidence>
<dbReference type="AlphaFoldDB" id="A0AAV5TEK1"/>
<name>A0AAV5TEK1_9BILA</name>
<dbReference type="EMBL" id="BTSX01000004">
    <property type="protein sequence ID" value="GMS92942.1"/>
    <property type="molecule type" value="Genomic_DNA"/>
</dbReference>
<reference evidence="4" key="1">
    <citation type="submission" date="2023-10" db="EMBL/GenBank/DDBJ databases">
        <title>Genome assembly of Pristionchus species.</title>
        <authorList>
            <person name="Yoshida K."/>
            <person name="Sommer R.J."/>
        </authorList>
    </citation>
    <scope>NUCLEOTIDE SEQUENCE</scope>
    <source>
        <strain evidence="4">RS0144</strain>
    </source>
</reference>
<proteinExistence type="inferred from homology"/>
<sequence>RALFVDRSLGTLAMVLYFLLGTLTLLVYCLIKYYRFIARYPKGPFPLPFIGNFIEIDAKALHNSFRQFGKQHNGIYTLFTPIPFVQITDPDILREAFVEKGEDFVGRPENEVHQEAFTMAPNSGVINSNGDAWRDNRRAAISIMRDFGMGKNVMEEQVRSSVADYISQLDSIEDKDHANLRWPIQVMVANIINEVLFGFRYKYDDCQPLMEYVEGFNKV</sequence>
<keyword evidence="3" id="KW-1133">Transmembrane helix</keyword>
<dbReference type="Pfam" id="PF00067">
    <property type="entry name" value="p450"/>
    <property type="match status" value="1"/>
</dbReference>
<organism evidence="4 5">
    <name type="scientific">Pristionchus entomophagus</name>
    <dbReference type="NCBI Taxonomy" id="358040"/>
    <lineage>
        <taxon>Eukaryota</taxon>
        <taxon>Metazoa</taxon>
        <taxon>Ecdysozoa</taxon>
        <taxon>Nematoda</taxon>
        <taxon>Chromadorea</taxon>
        <taxon>Rhabditida</taxon>
        <taxon>Rhabditina</taxon>
        <taxon>Diplogasteromorpha</taxon>
        <taxon>Diplogasteroidea</taxon>
        <taxon>Neodiplogasteridae</taxon>
        <taxon>Pristionchus</taxon>
    </lineage>
</organism>
<keyword evidence="3" id="KW-0472">Membrane</keyword>
<dbReference type="Gene3D" id="1.10.630.10">
    <property type="entry name" value="Cytochrome P450"/>
    <property type="match status" value="1"/>
</dbReference>
<dbReference type="Proteomes" id="UP001432027">
    <property type="component" value="Unassembled WGS sequence"/>
</dbReference>
<feature type="transmembrane region" description="Helical" evidence="3">
    <location>
        <begin position="12"/>
        <end position="31"/>
    </location>
</feature>
<dbReference type="InterPro" id="IPR036396">
    <property type="entry name" value="Cyt_P450_sf"/>
</dbReference>
<dbReference type="GO" id="GO:0005506">
    <property type="term" value="F:iron ion binding"/>
    <property type="evidence" value="ECO:0007669"/>
    <property type="project" value="InterPro"/>
</dbReference>
<comment type="similarity">
    <text evidence="1">Belongs to the cytochrome P450 family.</text>
</comment>